<dbReference type="Pfam" id="PF02926">
    <property type="entry name" value="THUMP"/>
    <property type="match status" value="1"/>
</dbReference>
<dbReference type="AlphaFoldDB" id="A0A1X2INQ4"/>
<dbReference type="InterPro" id="IPR040183">
    <property type="entry name" value="THUMPD1-like"/>
</dbReference>
<proteinExistence type="predicted"/>
<evidence type="ECO:0000256" key="2">
    <source>
        <dbReference type="SAM" id="MobiDB-lite"/>
    </source>
</evidence>
<evidence type="ECO:0000256" key="1">
    <source>
        <dbReference type="PROSITE-ProRule" id="PRU00529"/>
    </source>
</evidence>
<evidence type="ECO:0000259" key="3">
    <source>
        <dbReference type="PROSITE" id="PS51165"/>
    </source>
</evidence>
<evidence type="ECO:0000313" key="5">
    <source>
        <dbReference type="Proteomes" id="UP000193560"/>
    </source>
</evidence>
<feature type="domain" description="THUMP" evidence="3">
    <location>
        <begin position="128"/>
        <end position="235"/>
    </location>
</feature>
<dbReference type="EMBL" id="MCGE01000007">
    <property type="protein sequence ID" value="ORZ19640.1"/>
    <property type="molecule type" value="Genomic_DNA"/>
</dbReference>
<sequence>MITCGINAETRALGQVQRVLDAQLAHYSSYESTWTRFKGEWDVQDLDKIRQQGKSSTNDDSTNTDDSANKKDNSDESTTLEQTPKKHRTFQSVDTACSGLIFYRFRVNLRPTEFMDDMIKRLMALDDKKEKEALSATIRHCSRWIPLDYICHVTNERISDCFASRVLPECIADLPANTSIAIVTEIRNNLSITKPELINIIAPQLPTNLKVDLKNPQYVIYVTIFKSVCGMAVLKDYYQRKKYNLGALL</sequence>
<dbReference type="Gene3D" id="3.30.2300.10">
    <property type="entry name" value="THUMP superfamily"/>
    <property type="match status" value="1"/>
</dbReference>
<comment type="caution">
    <text evidence="4">The sequence shown here is derived from an EMBL/GenBank/DDBJ whole genome shotgun (WGS) entry which is preliminary data.</text>
</comment>
<feature type="compositionally biased region" description="Low complexity" evidence="2">
    <location>
        <begin position="55"/>
        <end position="66"/>
    </location>
</feature>
<dbReference type="PANTHER" id="PTHR13452">
    <property type="entry name" value="THUMP DOMAIN CONTAINING PROTEIN 1-RELATED"/>
    <property type="match status" value="1"/>
</dbReference>
<dbReference type="InterPro" id="IPR004114">
    <property type="entry name" value="THUMP_dom"/>
</dbReference>
<gene>
    <name evidence="4" type="ORF">BCR42DRAFT_322929</name>
</gene>
<feature type="region of interest" description="Disordered" evidence="2">
    <location>
        <begin position="51"/>
        <end position="87"/>
    </location>
</feature>
<keyword evidence="5" id="KW-1185">Reference proteome</keyword>
<protein>
    <recommendedName>
        <fullName evidence="3">THUMP domain-containing protein</fullName>
    </recommendedName>
</protein>
<name>A0A1X2INQ4_9FUNG</name>
<dbReference type="SUPFAM" id="SSF143437">
    <property type="entry name" value="THUMP domain-like"/>
    <property type="match status" value="1"/>
</dbReference>
<dbReference type="GO" id="GO:0003723">
    <property type="term" value="F:RNA binding"/>
    <property type="evidence" value="ECO:0007669"/>
    <property type="project" value="UniProtKB-UniRule"/>
</dbReference>
<dbReference type="CDD" id="cd11717">
    <property type="entry name" value="THUMP_THUMPD1_like"/>
    <property type="match status" value="1"/>
</dbReference>
<dbReference type="Proteomes" id="UP000193560">
    <property type="component" value="Unassembled WGS sequence"/>
</dbReference>
<organism evidence="4 5">
    <name type="scientific">Absidia repens</name>
    <dbReference type="NCBI Taxonomy" id="90262"/>
    <lineage>
        <taxon>Eukaryota</taxon>
        <taxon>Fungi</taxon>
        <taxon>Fungi incertae sedis</taxon>
        <taxon>Mucoromycota</taxon>
        <taxon>Mucoromycotina</taxon>
        <taxon>Mucoromycetes</taxon>
        <taxon>Mucorales</taxon>
        <taxon>Cunninghamellaceae</taxon>
        <taxon>Absidia</taxon>
    </lineage>
</organism>
<dbReference type="GO" id="GO:0006400">
    <property type="term" value="P:tRNA modification"/>
    <property type="evidence" value="ECO:0007669"/>
    <property type="project" value="InterPro"/>
</dbReference>
<accession>A0A1X2INQ4</accession>
<reference evidence="4 5" key="1">
    <citation type="submission" date="2016-07" db="EMBL/GenBank/DDBJ databases">
        <title>Pervasive Adenine N6-methylation of Active Genes in Fungi.</title>
        <authorList>
            <consortium name="DOE Joint Genome Institute"/>
            <person name="Mondo S.J."/>
            <person name="Dannebaum R.O."/>
            <person name="Kuo R.C."/>
            <person name="Labutti K."/>
            <person name="Haridas S."/>
            <person name="Kuo A."/>
            <person name="Salamov A."/>
            <person name="Ahrendt S.R."/>
            <person name="Lipzen A."/>
            <person name="Sullivan W."/>
            <person name="Andreopoulos W.B."/>
            <person name="Clum A."/>
            <person name="Lindquist E."/>
            <person name="Daum C."/>
            <person name="Ramamoorthy G.K."/>
            <person name="Gryganskyi A."/>
            <person name="Culley D."/>
            <person name="Magnuson J.K."/>
            <person name="James T.Y."/>
            <person name="O'Malley M.A."/>
            <person name="Stajich J.E."/>
            <person name="Spatafora J.W."/>
            <person name="Visel A."/>
            <person name="Grigoriev I.V."/>
        </authorList>
    </citation>
    <scope>NUCLEOTIDE SEQUENCE [LARGE SCALE GENOMIC DNA]</scope>
    <source>
        <strain evidence="4 5">NRRL 1336</strain>
    </source>
</reference>
<dbReference type="OrthoDB" id="367221at2759"/>
<keyword evidence="1" id="KW-0694">RNA-binding</keyword>
<dbReference type="STRING" id="90262.A0A1X2INQ4"/>
<evidence type="ECO:0000313" key="4">
    <source>
        <dbReference type="EMBL" id="ORZ19640.1"/>
    </source>
</evidence>
<dbReference type="PROSITE" id="PS51165">
    <property type="entry name" value="THUMP"/>
    <property type="match status" value="1"/>
</dbReference>
<dbReference type="PANTHER" id="PTHR13452:SF10">
    <property type="entry name" value="THUMP DOMAIN-CONTAINING PROTEIN 1"/>
    <property type="match status" value="1"/>
</dbReference>